<proteinExistence type="predicted"/>
<dbReference type="OrthoDB" id="1932527at2759"/>
<name>A0A8J4QMW0_9ROSI</name>
<feature type="domain" description="Reverse transcriptase" evidence="1">
    <location>
        <begin position="41"/>
        <end position="264"/>
    </location>
</feature>
<evidence type="ECO:0000313" key="3">
    <source>
        <dbReference type="Proteomes" id="UP000737018"/>
    </source>
</evidence>
<reference evidence="2" key="1">
    <citation type="submission" date="2020-03" db="EMBL/GenBank/DDBJ databases">
        <title>Castanea mollissima Vanexum genome sequencing.</title>
        <authorList>
            <person name="Staton M."/>
        </authorList>
    </citation>
    <scope>NUCLEOTIDE SEQUENCE</scope>
    <source>
        <tissue evidence="2">Leaf</tissue>
    </source>
</reference>
<dbReference type="SUPFAM" id="SSF56672">
    <property type="entry name" value="DNA/RNA polymerases"/>
    <property type="match status" value="1"/>
</dbReference>
<dbReference type="CDD" id="cd01650">
    <property type="entry name" value="RT_nLTR_like"/>
    <property type="match status" value="1"/>
</dbReference>
<organism evidence="2 3">
    <name type="scientific">Castanea mollissima</name>
    <name type="common">Chinese chestnut</name>
    <dbReference type="NCBI Taxonomy" id="60419"/>
    <lineage>
        <taxon>Eukaryota</taxon>
        <taxon>Viridiplantae</taxon>
        <taxon>Streptophyta</taxon>
        <taxon>Embryophyta</taxon>
        <taxon>Tracheophyta</taxon>
        <taxon>Spermatophyta</taxon>
        <taxon>Magnoliopsida</taxon>
        <taxon>eudicotyledons</taxon>
        <taxon>Gunneridae</taxon>
        <taxon>Pentapetalae</taxon>
        <taxon>rosids</taxon>
        <taxon>fabids</taxon>
        <taxon>Fagales</taxon>
        <taxon>Fagaceae</taxon>
        <taxon>Castanea</taxon>
    </lineage>
</organism>
<dbReference type="Proteomes" id="UP000737018">
    <property type="component" value="Unassembled WGS sequence"/>
</dbReference>
<comment type="caution">
    <text evidence="2">The sequence shown here is derived from an EMBL/GenBank/DDBJ whole genome shotgun (WGS) entry which is preliminary data.</text>
</comment>
<dbReference type="AlphaFoldDB" id="A0A8J4QMW0"/>
<accession>A0A8J4QMW0</accession>
<protein>
    <recommendedName>
        <fullName evidence="1">Reverse transcriptase domain-containing protein</fullName>
    </recommendedName>
</protein>
<dbReference type="PROSITE" id="PS50878">
    <property type="entry name" value="RT_POL"/>
    <property type="match status" value="1"/>
</dbReference>
<dbReference type="InterPro" id="IPR052343">
    <property type="entry name" value="Retrotransposon-Effector_Assoc"/>
</dbReference>
<gene>
    <name evidence="2" type="ORF">CMV_024378</name>
</gene>
<dbReference type="InterPro" id="IPR000477">
    <property type="entry name" value="RT_dom"/>
</dbReference>
<keyword evidence="3" id="KW-1185">Reference proteome</keyword>
<sequence length="264" mass="30048">MERVIESVDHVVTEEMAQSLVRLYTEEEVKTTLFQMHPSKSLGPNGRYLRKMNFTHIVRIPKKNDPKYITEFRPISLGNIVSRIISKVLANRIKVILPNVISDSQCAFVPDRNIIDNTTVAFEMLHRMRNKRKGKIGHMVVKLDINKANDRVEWEFLHRIMLKIGLPNQWVQLAMETVCTTSYSILLNGEPIGFITPSRGIKQGDPLSPYLFLMCAEGLSSLIRKAIDNQHLKGVVSCQGGVRLSHLLFADDSLLFCEATTREC</sequence>
<dbReference type="PANTHER" id="PTHR46890:SF48">
    <property type="entry name" value="RNA-DIRECTED DNA POLYMERASE"/>
    <property type="match status" value="1"/>
</dbReference>
<dbReference type="InterPro" id="IPR043502">
    <property type="entry name" value="DNA/RNA_pol_sf"/>
</dbReference>
<dbReference type="Pfam" id="PF00078">
    <property type="entry name" value="RVT_1"/>
    <property type="match status" value="1"/>
</dbReference>
<evidence type="ECO:0000259" key="1">
    <source>
        <dbReference type="PROSITE" id="PS50878"/>
    </source>
</evidence>
<dbReference type="PANTHER" id="PTHR46890">
    <property type="entry name" value="NON-LTR RETROLELEMENT REVERSE TRANSCRIPTASE-LIKE PROTEIN-RELATED"/>
    <property type="match status" value="1"/>
</dbReference>
<dbReference type="EMBL" id="JRKL02005862">
    <property type="protein sequence ID" value="KAF3949794.1"/>
    <property type="molecule type" value="Genomic_DNA"/>
</dbReference>
<evidence type="ECO:0000313" key="2">
    <source>
        <dbReference type="EMBL" id="KAF3949794.1"/>
    </source>
</evidence>